<keyword evidence="3" id="KW-1185">Reference proteome</keyword>
<name>A0A127QE05_9BURK</name>
<dbReference type="Proteomes" id="UP000071778">
    <property type="component" value="Chromosome"/>
</dbReference>
<gene>
    <name evidence="2" type="ORF">CAter282_0425</name>
</gene>
<dbReference type="AlphaFoldDB" id="A0A127QE05"/>
<proteinExistence type="predicted"/>
<protein>
    <submittedName>
        <fullName evidence="2">Putative general secretion pathway protein G</fullName>
    </submittedName>
</protein>
<accession>A0A127QE05</accession>
<dbReference type="PATRIC" id="fig|279058.18.peg.428"/>
<sequence length="51" mass="5629">MAANSNEDGALTWGKRSYASEANDPQEGDDVYDIYSTSSKVGLNGIPYRKW</sequence>
<evidence type="ECO:0000313" key="3">
    <source>
        <dbReference type="Proteomes" id="UP000071778"/>
    </source>
</evidence>
<evidence type="ECO:0000256" key="1">
    <source>
        <dbReference type="SAM" id="MobiDB-lite"/>
    </source>
</evidence>
<evidence type="ECO:0000313" key="2">
    <source>
        <dbReference type="EMBL" id="AMP08241.1"/>
    </source>
</evidence>
<dbReference type="EMBL" id="CP013235">
    <property type="protein sequence ID" value="AMP08241.1"/>
    <property type="molecule type" value="Genomic_DNA"/>
</dbReference>
<feature type="region of interest" description="Disordered" evidence="1">
    <location>
        <begin position="1"/>
        <end position="31"/>
    </location>
</feature>
<organism evidence="2 3">
    <name type="scientific">Collimonas arenae</name>
    <dbReference type="NCBI Taxonomy" id="279058"/>
    <lineage>
        <taxon>Bacteria</taxon>
        <taxon>Pseudomonadati</taxon>
        <taxon>Pseudomonadota</taxon>
        <taxon>Betaproteobacteria</taxon>
        <taxon>Burkholderiales</taxon>
        <taxon>Oxalobacteraceae</taxon>
        <taxon>Collimonas</taxon>
    </lineage>
</organism>
<reference evidence="2 3" key="1">
    <citation type="submission" date="2015-11" db="EMBL/GenBank/DDBJ databases">
        <title>Exploring the genomic traits of fungus-feeding bacterial genus Collimonas.</title>
        <authorList>
            <person name="Song C."/>
            <person name="Schmidt R."/>
            <person name="de Jager V."/>
            <person name="Krzyzanowska D."/>
            <person name="Jongedijk E."/>
            <person name="Cankar K."/>
            <person name="Beekwilder J."/>
            <person name="van Veen A."/>
            <person name="de Boer W."/>
            <person name="van Veen J.A."/>
            <person name="Garbeva P."/>
        </authorList>
    </citation>
    <scope>NUCLEOTIDE SEQUENCE [LARGE SCALE GENOMIC DNA]</scope>
    <source>
        <strain evidence="2 3">Ter282</strain>
    </source>
</reference>